<protein>
    <recommendedName>
        <fullName evidence="16 17">Regulator of telomere elongation helicase 1 homolog</fullName>
        <ecNumber evidence="17">5.6.2.-</ecNumber>
    </recommendedName>
</protein>
<organism evidence="20">
    <name type="scientific">Camponotus floridanus</name>
    <name type="common">Florida carpenter ant</name>
    <dbReference type="NCBI Taxonomy" id="104421"/>
    <lineage>
        <taxon>Eukaryota</taxon>
        <taxon>Metazoa</taxon>
        <taxon>Ecdysozoa</taxon>
        <taxon>Arthropoda</taxon>
        <taxon>Hexapoda</taxon>
        <taxon>Insecta</taxon>
        <taxon>Pterygota</taxon>
        <taxon>Neoptera</taxon>
        <taxon>Endopterygota</taxon>
        <taxon>Hymenoptera</taxon>
        <taxon>Apocrita</taxon>
        <taxon>Aculeata</taxon>
        <taxon>Formicoidea</taxon>
        <taxon>Formicidae</taxon>
        <taxon>Formicinae</taxon>
        <taxon>Camponotus</taxon>
    </lineage>
</organism>
<keyword evidence="11 17" id="KW-0238">DNA-binding</keyword>
<dbReference type="GO" id="GO:0005634">
    <property type="term" value="C:nucleus"/>
    <property type="evidence" value="ECO:0007669"/>
    <property type="project" value="UniProtKB-SubCell"/>
</dbReference>
<dbReference type="GO" id="GO:0005524">
    <property type="term" value="F:ATP binding"/>
    <property type="evidence" value="ECO:0007669"/>
    <property type="project" value="UniProtKB-UniRule"/>
</dbReference>
<evidence type="ECO:0000256" key="12">
    <source>
        <dbReference type="ARBA" id="ARBA00023204"/>
    </source>
</evidence>
<dbReference type="GO" id="GO:0070182">
    <property type="term" value="F:DNA polymerase binding"/>
    <property type="evidence" value="ECO:0007669"/>
    <property type="project" value="TreeGrafter"/>
</dbReference>
<dbReference type="GO" id="GO:0051539">
    <property type="term" value="F:4 iron, 4 sulfur cluster binding"/>
    <property type="evidence" value="ECO:0007669"/>
    <property type="project" value="UniProtKB-UniRule"/>
</dbReference>
<keyword evidence="10 17" id="KW-0411">Iron-sulfur</keyword>
<dbReference type="STRING" id="104421.E2AJX8"/>
<dbReference type="InterPro" id="IPR010614">
    <property type="entry name" value="RAD3-like_helicase_DEAD"/>
</dbReference>
<dbReference type="FunFam" id="3.40.50.300:FF:000431">
    <property type="entry name" value="Regulator of telomere elongation helicase 1"/>
    <property type="match status" value="1"/>
</dbReference>
<dbReference type="InterPro" id="IPR006554">
    <property type="entry name" value="Helicase-like_DEXD_c2"/>
</dbReference>
<dbReference type="Gene3D" id="1.20.1160.20">
    <property type="match status" value="1"/>
</dbReference>
<dbReference type="GO" id="GO:0006260">
    <property type="term" value="P:DNA replication"/>
    <property type="evidence" value="ECO:0007669"/>
    <property type="project" value="InterPro"/>
</dbReference>
<evidence type="ECO:0000256" key="14">
    <source>
        <dbReference type="ARBA" id="ARBA00023242"/>
    </source>
</evidence>
<gene>
    <name evidence="19" type="ORF">EAG_13774</name>
</gene>
<dbReference type="PANTHER" id="PTHR11472:SF34">
    <property type="entry name" value="REGULATOR OF TELOMERE ELONGATION HELICASE 1"/>
    <property type="match status" value="1"/>
</dbReference>
<comment type="subcellular location">
    <subcellularLocation>
        <location evidence="1 17">Nucleus</location>
    </subcellularLocation>
</comment>
<dbReference type="GO" id="GO:1904430">
    <property type="term" value="P:negative regulation of t-circle formation"/>
    <property type="evidence" value="ECO:0007669"/>
    <property type="project" value="TreeGrafter"/>
</dbReference>
<dbReference type="PANTHER" id="PTHR11472">
    <property type="entry name" value="DNA REPAIR DEAD HELICASE RAD3/XP-D SUBFAMILY MEMBER"/>
    <property type="match status" value="1"/>
</dbReference>
<accession>E2AJX8</accession>
<dbReference type="InterPro" id="IPR027417">
    <property type="entry name" value="P-loop_NTPase"/>
</dbReference>
<feature type="domain" description="Helicase ATP-binding" evidence="18">
    <location>
        <begin position="7"/>
        <end position="331"/>
    </location>
</feature>
<feature type="binding site" evidence="17">
    <location>
        <position position="177"/>
    </location>
    <ligand>
        <name>[4Fe-4S] cluster</name>
        <dbReference type="ChEBI" id="CHEBI:49883"/>
    </ligand>
</feature>
<feature type="binding site" evidence="17">
    <location>
        <position position="212"/>
    </location>
    <ligand>
        <name>[4Fe-4S] cluster</name>
        <dbReference type="ChEBI" id="CHEBI:49883"/>
    </ligand>
</feature>
<dbReference type="InterPro" id="IPR045028">
    <property type="entry name" value="DinG/Rad3-like"/>
</dbReference>
<keyword evidence="20" id="KW-1185">Reference proteome</keyword>
<comment type="similarity">
    <text evidence="17">Belongs to the helicase family. RAD3/XPD subfamily.</text>
</comment>
<evidence type="ECO:0000256" key="5">
    <source>
        <dbReference type="ARBA" id="ARBA00022763"/>
    </source>
</evidence>
<dbReference type="GO" id="GO:0016887">
    <property type="term" value="F:ATP hydrolysis activity"/>
    <property type="evidence" value="ECO:0007669"/>
    <property type="project" value="RHEA"/>
</dbReference>
<keyword evidence="5 17" id="KW-0227">DNA damage</keyword>
<evidence type="ECO:0000256" key="9">
    <source>
        <dbReference type="ARBA" id="ARBA00023004"/>
    </source>
</evidence>
<feature type="binding site" evidence="17">
    <location>
        <position position="150"/>
    </location>
    <ligand>
        <name>[4Fe-4S] cluster</name>
        <dbReference type="ChEBI" id="CHEBI:49883"/>
    </ligand>
</feature>
<dbReference type="Gene3D" id="3.40.50.300">
    <property type="entry name" value="P-loop containing nucleotide triphosphate hydrolases"/>
    <property type="match status" value="2"/>
</dbReference>
<dbReference type="HAMAP" id="MF_03065">
    <property type="entry name" value="RTEL1"/>
    <property type="match status" value="1"/>
</dbReference>
<keyword evidence="8 17" id="KW-0067">ATP-binding</keyword>
<keyword evidence="12 17" id="KW-0234">DNA repair</keyword>
<evidence type="ECO:0000256" key="10">
    <source>
        <dbReference type="ARBA" id="ARBA00023014"/>
    </source>
</evidence>
<evidence type="ECO:0000313" key="19">
    <source>
        <dbReference type="EMBL" id="EFN66294.1"/>
    </source>
</evidence>
<dbReference type="InterPro" id="IPR006555">
    <property type="entry name" value="ATP-dep_Helicase_C"/>
</dbReference>
<dbReference type="GO" id="GO:0045910">
    <property type="term" value="P:negative regulation of DNA recombination"/>
    <property type="evidence" value="ECO:0007669"/>
    <property type="project" value="TreeGrafter"/>
</dbReference>
<dbReference type="GO" id="GO:0006310">
    <property type="term" value="P:DNA recombination"/>
    <property type="evidence" value="ECO:0007669"/>
    <property type="project" value="InterPro"/>
</dbReference>
<dbReference type="GO" id="GO:0006281">
    <property type="term" value="P:DNA repair"/>
    <property type="evidence" value="ECO:0007669"/>
    <property type="project" value="UniProtKB-UniRule"/>
</dbReference>
<dbReference type="GO" id="GO:0003677">
    <property type="term" value="F:DNA binding"/>
    <property type="evidence" value="ECO:0007669"/>
    <property type="project" value="UniProtKB-UniRule"/>
</dbReference>
<dbReference type="Pfam" id="PF06733">
    <property type="entry name" value="DEAD_2"/>
    <property type="match status" value="1"/>
</dbReference>
<dbReference type="InParanoid" id="E2AJX8"/>
<keyword evidence="7 17" id="KW-0347">Helicase</keyword>
<keyword evidence="9 17" id="KW-0408">Iron</keyword>
<dbReference type="SMART" id="SM00491">
    <property type="entry name" value="HELICc2"/>
    <property type="match status" value="1"/>
</dbReference>
<keyword evidence="4 17" id="KW-0547">Nucleotide-binding</keyword>
<evidence type="ECO:0000256" key="16">
    <source>
        <dbReference type="ARBA" id="ARBA00073810"/>
    </source>
</evidence>
<keyword evidence="13 17" id="KW-0413">Isomerase</keyword>
<evidence type="ECO:0000256" key="1">
    <source>
        <dbReference type="ARBA" id="ARBA00004123"/>
    </source>
</evidence>
<dbReference type="AlphaFoldDB" id="E2AJX8"/>
<dbReference type="EMBL" id="GL440100">
    <property type="protein sequence ID" value="EFN66294.1"/>
    <property type="molecule type" value="Genomic_DNA"/>
</dbReference>
<comment type="function">
    <text evidence="17">A probable ATP-dependent DNA helicase implicated in DNA repair and the maintenance of genomic stability. Acts as an anti-recombinase to counteract toxic recombination and limit crossover during meiosis. Regulates meiotic recombination and crossover homeostasis by physically dissociating strand invasion events and thereby promotes noncrossover repair by meiotic synthesis dependent strand annealing (SDSA) as well as disassembly of D loop recombination intermediates.</text>
</comment>
<proteinExistence type="inferred from homology"/>
<evidence type="ECO:0000256" key="13">
    <source>
        <dbReference type="ARBA" id="ARBA00023235"/>
    </source>
</evidence>
<dbReference type="Pfam" id="PF23116">
    <property type="entry name" value="HHD_RTEL1"/>
    <property type="match status" value="1"/>
</dbReference>
<evidence type="ECO:0000256" key="3">
    <source>
        <dbReference type="ARBA" id="ARBA00022723"/>
    </source>
</evidence>
<evidence type="ECO:0000256" key="4">
    <source>
        <dbReference type="ARBA" id="ARBA00022741"/>
    </source>
</evidence>
<reference evidence="19 20" key="1">
    <citation type="journal article" date="2010" name="Science">
        <title>Genomic comparison of the ants Camponotus floridanus and Harpegnathos saltator.</title>
        <authorList>
            <person name="Bonasio R."/>
            <person name="Zhang G."/>
            <person name="Ye C."/>
            <person name="Mutti N.S."/>
            <person name="Fang X."/>
            <person name="Qin N."/>
            <person name="Donahue G."/>
            <person name="Yang P."/>
            <person name="Li Q."/>
            <person name="Li C."/>
            <person name="Zhang P."/>
            <person name="Huang Z."/>
            <person name="Berger S.L."/>
            <person name="Reinberg D."/>
            <person name="Wang J."/>
            <person name="Liebig J."/>
        </authorList>
    </citation>
    <scope>NUCLEOTIDE SEQUENCE [LARGE SCALE GENOMIC DNA]</scope>
    <source>
        <strain evidence="20">C129</strain>
    </source>
</reference>
<dbReference type="SMART" id="SM00488">
    <property type="entry name" value="DEXDc2"/>
    <property type="match status" value="1"/>
</dbReference>
<evidence type="ECO:0000259" key="18">
    <source>
        <dbReference type="PROSITE" id="PS51193"/>
    </source>
</evidence>
<dbReference type="InterPro" id="IPR057498">
    <property type="entry name" value="Rtel1_ARCH"/>
</dbReference>
<dbReference type="Proteomes" id="UP000000311">
    <property type="component" value="Unassembled WGS sequence"/>
</dbReference>
<dbReference type="EC" id="5.6.2.-" evidence="17"/>
<dbReference type="NCBIfam" id="TIGR00604">
    <property type="entry name" value="rad3"/>
    <property type="match status" value="1"/>
</dbReference>
<dbReference type="Pfam" id="PF23109">
    <property type="entry name" value="ARCH_RTEL1"/>
    <property type="match status" value="1"/>
</dbReference>
<evidence type="ECO:0000256" key="6">
    <source>
        <dbReference type="ARBA" id="ARBA00022801"/>
    </source>
</evidence>
<dbReference type="GO" id="GO:0010569">
    <property type="term" value="P:regulation of double-strand break repair via homologous recombination"/>
    <property type="evidence" value="ECO:0007669"/>
    <property type="project" value="UniProtKB-UniRule"/>
</dbReference>
<evidence type="ECO:0000256" key="7">
    <source>
        <dbReference type="ARBA" id="ARBA00022806"/>
    </source>
</evidence>
<dbReference type="FunCoup" id="E2AJX8">
    <property type="interactions" value="1538"/>
</dbReference>
<evidence type="ECO:0000256" key="17">
    <source>
        <dbReference type="HAMAP-Rule" id="MF_03065"/>
    </source>
</evidence>
<dbReference type="PROSITE" id="PS51193">
    <property type="entry name" value="HELICASE_ATP_BIND_2"/>
    <property type="match status" value="1"/>
</dbReference>
<evidence type="ECO:0000313" key="20">
    <source>
        <dbReference type="Proteomes" id="UP000000311"/>
    </source>
</evidence>
<dbReference type="GO" id="GO:0090657">
    <property type="term" value="P:telomeric loop disassembly"/>
    <property type="evidence" value="ECO:0007669"/>
    <property type="project" value="TreeGrafter"/>
</dbReference>
<dbReference type="SUPFAM" id="SSF52540">
    <property type="entry name" value="P-loop containing nucleoside triphosphate hydrolases"/>
    <property type="match status" value="2"/>
</dbReference>
<dbReference type="GO" id="GO:0003678">
    <property type="term" value="F:DNA helicase activity"/>
    <property type="evidence" value="ECO:0007669"/>
    <property type="project" value="UniProtKB-UniRule"/>
</dbReference>
<keyword evidence="2 17" id="KW-0004">4Fe-4S</keyword>
<evidence type="ECO:0000256" key="11">
    <source>
        <dbReference type="ARBA" id="ARBA00023125"/>
    </source>
</evidence>
<evidence type="ECO:0000256" key="2">
    <source>
        <dbReference type="ARBA" id="ARBA00022485"/>
    </source>
</evidence>
<dbReference type="InterPro" id="IPR030845">
    <property type="entry name" value="RTEL1"/>
</dbReference>
<dbReference type="CDD" id="cd18788">
    <property type="entry name" value="SF2_C_XPD"/>
    <property type="match status" value="1"/>
</dbReference>
<name>E2AJX8_CAMFO</name>
<dbReference type="InterPro" id="IPR014013">
    <property type="entry name" value="Helic_SF1/SF2_ATP-bd_DinG/Rad3"/>
</dbReference>
<dbReference type="OrthoDB" id="19182at2759"/>
<comment type="catalytic activity">
    <reaction evidence="15 17">
        <text>ATP + H2O = ADP + phosphate + H(+)</text>
        <dbReference type="Rhea" id="RHEA:13065"/>
        <dbReference type="ChEBI" id="CHEBI:15377"/>
        <dbReference type="ChEBI" id="CHEBI:15378"/>
        <dbReference type="ChEBI" id="CHEBI:30616"/>
        <dbReference type="ChEBI" id="CHEBI:43474"/>
        <dbReference type="ChEBI" id="CHEBI:456216"/>
    </reaction>
</comment>
<dbReference type="InterPro" id="IPR013020">
    <property type="entry name" value="Rad3/Chl1-like"/>
</dbReference>
<dbReference type="Pfam" id="PF13307">
    <property type="entry name" value="Helicase_C_2"/>
    <property type="match status" value="1"/>
</dbReference>
<evidence type="ECO:0000256" key="8">
    <source>
        <dbReference type="ARBA" id="ARBA00022840"/>
    </source>
</evidence>
<evidence type="ECO:0000256" key="15">
    <source>
        <dbReference type="ARBA" id="ARBA00049360"/>
    </source>
</evidence>
<feature type="binding site" evidence="17">
    <location>
        <position position="168"/>
    </location>
    <ligand>
        <name>[4Fe-4S] cluster</name>
        <dbReference type="ChEBI" id="CHEBI:49883"/>
    </ligand>
</feature>
<keyword evidence="6 17" id="KW-0378">Hydrolase</keyword>
<dbReference type="GO" id="GO:0046872">
    <property type="term" value="F:metal ion binding"/>
    <property type="evidence" value="ECO:0007669"/>
    <property type="project" value="UniProtKB-UniRule"/>
</dbReference>
<sequence>MPDITINDIIVSFPFKPYSVQEEYMRKVIECLQNGQHGVLESPTGTGKTLSLLCSSLSWLLTKKAQLQAQVIAGAIEKKDFGGHFFKYLVDGLEKASGVPDNVQSFGWAMPKIIYASRTHSQLSQAMYELKKTSYKHVATAVLGSRDQLCIHPEVSKEASAFNKIHMCHSKVKSRTCFYYNNVEARKDDPVFKQEVLDIEDLVKIGQKHKCCPYFLAKELKQNADIVFMPYNYLLDPKTRKSQGIDLQNTVVLLDEAHNVEKVCEEAASLQISSTDIALCIDEVTAVMKDMAKDIDLENDFSPENNVQKDFTAEDLYILKTMFLELEKAVDSIELKNRTEGDTFPGGFIFELLEKIELTHGKEQIVVDKLEKIISYLTTTSTSPFARKGNALQKFSDLLKTAFNSGTSITRHKEKVKRCYKVHIQTEEQKKNYKNDVWETKKTIKTDGKLISYWCFSPGFGMEQMVEQGIRSVILTSGTLSPLKPFISELGIPIAVQLENPHIVTKQQVCVGVLSQGPDNHPLNSSYNTRNDPKYIASLGRTVYNFSCIIPHGLLIFFPSYPIMKKCRDEWQNMGLWTQIAERKPIYVEPNSKDGFVNVMNEYYQKIRDPSNKGAVFMAVCRGKVSEGLDFANANGRAVLIIGLPFPPLKDPRVMLKQRYLEEIRTAEKESLTGQEWYQLEASRAVNQAIGRIIRHKSDYGAVILCDCRFENPNFKKQLSAWLRPYIKKFTNFGMITKELREFFRNAENTLPLPNNASIIRAQYGNDDISLPAVGATFETTLSQSLKQKAQNNLVTKETENSFNINMYLDESIKDKKKLVKPCAINFSACKLKNNQSTCELAKHVDEPTAKRRKINILPSGVDTYFSAPSTSSSTVPESNSVNNIQDIKEANKDDKKALGKQYLKDVKRALSASDYKIFATMIQHYTQNGDFDELLKTLSSLFPSAGQFQHLFIGFQSFLKKQHIEAFENYIKNKMFL</sequence>
<dbReference type="OMA" id="NCATIVA"/>
<keyword evidence="14 17" id="KW-0539">Nucleus</keyword>
<keyword evidence="3 17" id="KW-0479">Metal-binding</keyword>